<dbReference type="EMBL" id="CP000483">
    <property type="protein sequence ID" value="ABL01229.1"/>
    <property type="molecule type" value="Genomic_DNA"/>
</dbReference>
<keyword evidence="3" id="KW-1185">Reference proteome</keyword>
<proteinExistence type="predicted"/>
<protein>
    <recommendedName>
        <fullName evidence="4">Lipoprotein</fullName>
    </recommendedName>
</protein>
<keyword evidence="1" id="KW-0732">Signal</keyword>
<accession>A0R7L9</accession>
<evidence type="ECO:0008006" key="4">
    <source>
        <dbReference type="Google" id="ProtNLM"/>
    </source>
</evidence>
<organism evidence="2 3">
    <name type="scientific">Pelobacter propionicus (strain DSM 2379 / NBRC 103807 / OttBd1)</name>
    <dbReference type="NCBI Taxonomy" id="338966"/>
    <lineage>
        <taxon>Bacteria</taxon>
        <taxon>Pseudomonadati</taxon>
        <taxon>Thermodesulfobacteriota</taxon>
        <taxon>Desulfuromonadia</taxon>
        <taxon>Desulfuromonadales</taxon>
        <taxon>Desulfuromonadaceae</taxon>
        <taxon>Pelobacter</taxon>
    </lineage>
</organism>
<evidence type="ECO:0000256" key="1">
    <source>
        <dbReference type="SAM" id="SignalP"/>
    </source>
</evidence>
<name>A0R7L9_PELPD</name>
<geneLocation type="plasmid" evidence="2 3">
    <name>pPRO1</name>
</geneLocation>
<dbReference type="Proteomes" id="UP000006732">
    <property type="component" value="Plasmid pPRO1"/>
</dbReference>
<dbReference type="eggNOG" id="ENOG502ZF7T">
    <property type="taxonomic scope" value="Bacteria"/>
</dbReference>
<dbReference type="KEGG" id="ppd:Ppro_3637"/>
<dbReference type="PROSITE" id="PS51257">
    <property type="entry name" value="PROKAR_LIPOPROTEIN"/>
    <property type="match status" value="1"/>
</dbReference>
<feature type="chain" id="PRO_5002629513" description="Lipoprotein" evidence="1">
    <location>
        <begin position="28"/>
        <end position="107"/>
    </location>
</feature>
<dbReference type="AlphaFoldDB" id="A0R7L9"/>
<dbReference type="HOGENOM" id="CLU_171729_0_0_7"/>
<evidence type="ECO:0000313" key="2">
    <source>
        <dbReference type="EMBL" id="ABL01229.1"/>
    </source>
</evidence>
<reference evidence="2 3" key="1">
    <citation type="submission" date="2006-10" db="EMBL/GenBank/DDBJ databases">
        <title>Complete sequence of plasmid pPRO1 of Pelobacter propionicus DSM 2379.</title>
        <authorList>
            <consortium name="US DOE Joint Genome Institute"/>
            <person name="Copeland A."/>
            <person name="Lucas S."/>
            <person name="Lapidus A."/>
            <person name="Barry K."/>
            <person name="Detter J.C."/>
            <person name="Glavina del Rio T."/>
            <person name="Hammon N."/>
            <person name="Israni S."/>
            <person name="Dalin E."/>
            <person name="Tice H."/>
            <person name="Pitluck S."/>
            <person name="Saunders E."/>
            <person name="Brettin T."/>
            <person name="Bruce D."/>
            <person name="Han C."/>
            <person name="Tapia R."/>
            <person name="Schmutz J."/>
            <person name="Larimer F."/>
            <person name="Land M."/>
            <person name="Hauser L."/>
            <person name="Kyrpides N."/>
            <person name="Kim E."/>
            <person name="Lovley D."/>
            <person name="Richardson P."/>
        </authorList>
    </citation>
    <scope>NUCLEOTIDE SEQUENCE [LARGE SCALE GENOMIC DNA]</scope>
    <source>
        <strain evidence="3">DSM 2379 / NBRC 103807 / OttBd1</strain>
        <plasmid evidence="3">Plasmid pPRO1</plasmid>
    </source>
</reference>
<feature type="signal peptide" evidence="1">
    <location>
        <begin position="1"/>
        <end position="27"/>
    </location>
</feature>
<sequence length="107" mass="11556">MRMKKNMVVGIAMVMGMLSFSAASALAAGSCCSEGKCSDEQVVQQFTRETAGLAGTLKAKDIELRQLYGYDGFDLGKANDLETEIKVLKDKINLVAEKYAISSCCFV</sequence>
<gene>
    <name evidence="2" type="ordered locus">Ppro_3637</name>
</gene>
<dbReference type="Gene3D" id="1.20.120.1490">
    <property type="match status" value="1"/>
</dbReference>
<evidence type="ECO:0000313" key="3">
    <source>
        <dbReference type="Proteomes" id="UP000006732"/>
    </source>
</evidence>
<keyword evidence="2" id="KW-0614">Plasmid</keyword>